<keyword evidence="3" id="KW-1185">Reference proteome</keyword>
<dbReference type="RefSeq" id="WP_110887279.1">
    <property type="nucleotide sequence ID" value="NZ_QJSX01000010.1"/>
</dbReference>
<dbReference type="EMBL" id="QJSX01000010">
    <property type="protein sequence ID" value="PYE53064.1"/>
    <property type="molecule type" value="Genomic_DNA"/>
</dbReference>
<comment type="caution">
    <text evidence="2">The sequence shown here is derived from an EMBL/GenBank/DDBJ whole genome shotgun (WGS) entry which is preliminary data.</text>
</comment>
<dbReference type="PANTHER" id="PTHR39165:SF1">
    <property type="entry name" value="DUF456 DOMAIN-CONTAINING PROTEIN"/>
    <property type="match status" value="1"/>
</dbReference>
<dbReference type="AlphaFoldDB" id="A0A318SA03"/>
<accession>A0A318SA03</accession>
<evidence type="ECO:0000313" key="2">
    <source>
        <dbReference type="EMBL" id="PYE53064.1"/>
    </source>
</evidence>
<evidence type="ECO:0008006" key="4">
    <source>
        <dbReference type="Google" id="ProtNLM"/>
    </source>
</evidence>
<gene>
    <name evidence="2" type="ORF">DES52_11047</name>
</gene>
<evidence type="ECO:0000256" key="1">
    <source>
        <dbReference type="SAM" id="Phobius"/>
    </source>
</evidence>
<dbReference type="InterPro" id="IPR007403">
    <property type="entry name" value="DUF456"/>
</dbReference>
<proteinExistence type="predicted"/>
<organism evidence="2 3">
    <name type="scientific">Deinococcus yavapaiensis KR-236</name>
    <dbReference type="NCBI Taxonomy" id="694435"/>
    <lineage>
        <taxon>Bacteria</taxon>
        <taxon>Thermotogati</taxon>
        <taxon>Deinococcota</taxon>
        <taxon>Deinococci</taxon>
        <taxon>Deinococcales</taxon>
        <taxon>Deinococcaceae</taxon>
        <taxon>Deinococcus</taxon>
    </lineage>
</organism>
<keyword evidence="1" id="KW-0812">Transmembrane</keyword>
<feature type="transmembrane region" description="Helical" evidence="1">
    <location>
        <begin position="7"/>
        <end position="40"/>
    </location>
</feature>
<sequence length="159" mass="16754">MSLALTVFLVAWIAGLIGTFVPVVPATLIIFVGTVAATWIDGFQWYDWLWLGGVGVVTVLISLVDNVTSGWGARRFGGSKSAMWGAVIGSVAGIFLPFGLVLGPLGGAFLAEIAVERRSLPDAARAAWGTLLGLLAGIAAKFFLHVLIGLVEIARLVWF</sequence>
<feature type="transmembrane region" description="Helical" evidence="1">
    <location>
        <begin position="84"/>
        <end position="106"/>
    </location>
</feature>
<reference evidence="2 3" key="1">
    <citation type="submission" date="2018-06" db="EMBL/GenBank/DDBJ databases">
        <title>Genomic Encyclopedia of Type Strains, Phase IV (KMG-IV): sequencing the most valuable type-strain genomes for metagenomic binning, comparative biology and taxonomic classification.</title>
        <authorList>
            <person name="Goeker M."/>
        </authorList>
    </citation>
    <scope>NUCLEOTIDE SEQUENCE [LARGE SCALE GENOMIC DNA]</scope>
    <source>
        <strain evidence="2 3">DSM 18048</strain>
    </source>
</reference>
<evidence type="ECO:0000313" key="3">
    <source>
        <dbReference type="Proteomes" id="UP000248326"/>
    </source>
</evidence>
<dbReference type="Proteomes" id="UP000248326">
    <property type="component" value="Unassembled WGS sequence"/>
</dbReference>
<name>A0A318SA03_9DEIO</name>
<keyword evidence="1" id="KW-0472">Membrane</keyword>
<keyword evidence="1" id="KW-1133">Transmembrane helix</keyword>
<feature type="transmembrane region" description="Helical" evidence="1">
    <location>
        <begin position="126"/>
        <end position="151"/>
    </location>
</feature>
<dbReference type="Pfam" id="PF04306">
    <property type="entry name" value="DUF456"/>
    <property type="match status" value="1"/>
</dbReference>
<dbReference type="PANTHER" id="PTHR39165">
    <property type="entry name" value="IG HYPOTHETICAL 17883"/>
    <property type="match status" value="1"/>
</dbReference>
<dbReference type="OrthoDB" id="9808460at2"/>
<protein>
    <recommendedName>
        <fullName evidence="4">DUF456 domain-containing protein</fullName>
    </recommendedName>
</protein>
<feature type="transmembrane region" description="Helical" evidence="1">
    <location>
        <begin position="46"/>
        <end position="64"/>
    </location>
</feature>